<reference evidence="1" key="1">
    <citation type="submission" date="2023-04" db="EMBL/GenBank/DDBJ databases">
        <authorList>
            <person name="Vijverberg K."/>
            <person name="Xiong W."/>
            <person name="Schranz E."/>
        </authorList>
    </citation>
    <scope>NUCLEOTIDE SEQUENCE</scope>
</reference>
<evidence type="ECO:0000313" key="1">
    <source>
        <dbReference type="EMBL" id="CAI9283125.1"/>
    </source>
</evidence>
<accession>A0AA35YZM8</accession>
<keyword evidence="2" id="KW-1185">Reference proteome</keyword>
<dbReference type="EMBL" id="OX465080">
    <property type="protein sequence ID" value="CAI9283125.1"/>
    <property type="molecule type" value="Genomic_DNA"/>
</dbReference>
<name>A0AA35YZM8_LACSI</name>
<dbReference type="Proteomes" id="UP001177003">
    <property type="component" value="Chromosome 4"/>
</dbReference>
<protein>
    <submittedName>
        <fullName evidence="1">Uncharacterized protein</fullName>
    </submittedName>
</protein>
<organism evidence="1 2">
    <name type="scientific">Lactuca saligna</name>
    <name type="common">Willowleaf lettuce</name>
    <dbReference type="NCBI Taxonomy" id="75948"/>
    <lineage>
        <taxon>Eukaryota</taxon>
        <taxon>Viridiplantae</taxon>
        <taxon>Streptophyta</taxon>
        <taxon>Embryophyta</taxon>
        <taxon>Tracheophyta</taxon>
        <taxon>Spermatophyta</taxon>
        <taxon>Magnoliopsida</taxon>
        <taxon>eudicotyledons</taxon>
        <taxon>Gunneridae</taxon>
        <taxon>Pentapetalae</taxon>
        <taxon>asterids</taxon>
        <taxon>campanulids</taxon>
        <taxon>Asterales</taxon>
        <taxon>Asteraceae</taxon>
        <taxon>Cichorioideae</taxon>
        <taxon>Cichorieae</taxon>
        <taxon>Lactucinae</taxon>
        <taxon>Lactuca</taxon>
    </lineage>
</organism>
<dbReference type="AlphaFoldDB" id="A0AA35YZM8"/>
<proteinExistence type="predicted"/>
<gene>
    <name evidence="1" type="ORF">LSALG_LOCUS22734</name>
</gene>
<sequence length="103" mass="11787">MYKELVIEFLATMTFSRKDGIYPNNNLTFCLGGERRTLSLADFTLRMGIYLSSEVHSKPNQQYIAGFLRNIEGFKVDLHWNAIVNGVYEKGTAQESNIRSPIH</sequence>
<evidence type="ECO:0000313" key="2">
    <source>
        <dbReference type="Proteomes" id="UP001177003"/>
    </source>
</evidence>